<keyword evidence="2" id="KW-1133">Transmembrane helix</keyword>
<evidence type="ECO:0000256" key="2">
    <source>
        <dbReference type="SAM" id="Phobius"/>
    </source>
</evidence>
<dbReference type="GO" id="GO:0030435">
    <property type="term" value="P:sporulation resulting in formation of a cellular spore"/>
    <property type="evidence" value="ECO:0007669"/>
    <property type="project" value="UniProtKB-KW"/>
</dbReference>
<dbReference type="EMBL" id="QOCW01000005">
    <property type="protein sequence ID" value="RBW70377.1"/>
    <property type="molecule type" value="Genomic_DNA"/>
</dbReference>
<dbReference type="OrthoDB" id="2065033at2"/>
<proteinExistence type="predicted"/>
<accession>A0A366XWV0</accession>
<comment type="subunit">
    <text evidence="1">Component of the MPD complex composed of SpoIIM, SpoIIP and SpoIID.</text>
</comment>
<dbReference type="NCBIfam" id="TIGR02831">
    <property type="entry name" value="spo_II_M"/>
    <property type="match status" value="1"/>
</dbReference>
<feature type="transmembrane region" description="Helical" evidence="2">
    <location>
        <begin position="21"/>
        <end position="41"/>
    </location>
</feature>
<comment type="caution">
    <text evidence="3">The sequence shown here is derived from an EMBL/GenBank/DDBJ whole genome shotgun (WGS) entry which is preliminary data.</text>
</comment>
<dbReference type="GO" id="GO:0005886">
    <property type="term" value="C:plasma membrane"/>
    <property type="evidence" value="ECO:0007669"/>
    <property type="project" value="UniProtKB-SubCell"/>
</dbReference>
<evidence type="ECO:0000313" key="4">
    <source>
        <dbReference type="Proteomes" id="UP000253314"/>
    </source>
</evidence>
<feature type="transmembrane region" description="Helical" evidence="2">
    <location>
        <begin position="142"/>
        <end position="164"/>
    </location>
</feature>
<dbReference type="InterPro" id="IPR002798">
    <property type="entry name" value="SpoIIM-like"/>
</dbReference>
<feature type="transmembrane region" description="Helical" evidence="2">
    <location>
        <begin position="92"/>
        <end position="122"/>
    </location>
</feature>
<keyword evidence="1" id="KW-1003">Cell membrane</keyword>
<reference evidence="3 4" key="1">
    <citation type="submission" date="2018-07" db="EMBL/GenBank/DDBJ databases">
        <title>Lottiidibacillus patelloidae gen. nov., sp. nov., isolated from the intestinal tract of a marine limpet and the reclassification of B. taeanensis BH030017T, B. algicola KMM 3737T and B. hwajinpoensis SW-72T as genus Lottiidibacillus.</title>
        <authorList>
            <person name="Liu R."/>
            <person name="Huang Z."/>
        </authorList>
    </citation>
    <scope>NUCLEOTIDE SEQUENCE [LARGE SCALE GENOMIC DNA]</scope>
    <source>
        <strain evidence="3 4">BH030017</strain>
    </source>
</reference>
<dbReference type="Proteomes" id="UP000253314">
    <property type="component" value="Unassembled WGS sequence"/>
</dbReference>
<name>A0A366XWV0_9BACI</name>
<keyword evidence="1 2" id="KW-0472">Membrane</keyword>
<dbReference type="InterPro" id="IPR014196">
    <property type="entry name" value="SpoIIM"/>
</dbReference>
<organism evidence="3 4">
    <name type="scientific">Bacillus taeanensis</name>
    <dbReference type="NCBI Taxonomy" id="273032"/>
    <lineage>
        <taxon>Bacteria</taxon>
        <taxon>Bacillati</taxon>
        <taxon>Bacillota</taxon>
        <taxon>Bacilli</taxon>
        <taxon>Bacillales</taxon>
        <taxon>Bacillaceae</taxon>
        <taxon>Bacillus</taxon>
    </lineage>
</organism>
<sequence length="214" mass="24317">MGGNVVNKVKKAAAYHIQENISVYTFTVILFFIGIIFGAIIVNSLSVDQKQDLYLYLSRFFGQVAEGHFAYTVDMFNQSFTHYIKYLGLMWLLGLSIIGLPIILIMLFLKGIVIGFTVGFLVNQMGWQGFVLSFVSVLPQNLLLVPAFIIIGTASIVFSLRMIRQQFRKTEPILPYFVRYTLLMVFTAIFLTISSSFEAYLSPALMKSIVQWIY</sequence>
<comment type="subcellular location">
    <subcellularLocation>
        <location evidence="1">Cell membrane</location>
        <topology evidence="1">Multi-pass membrane protein</topology>
    </subcellularLocation>
    <text evidence="1">Localizes to the sporulation septum and to the second division site within the mother cell. Before the start of engulfment localizes to the septal midpoint, then spreads throughout the septum prior to becoming enriched at the leading edge of the engulfing membrane, where it remains until the completion of membrane migration. Some remain partially trapped at the septum during engulfment and upon completion of engulfment become dispersed in the outer forespore membrane. Localization of the MPD complex to the septal membrane is dependent on SpoIIB.</text>
</comment>
<dbReference type="Pfam" id="PF01944">
    <property type="entry name" value="SpoIIM"/>
    <property type="match status" value="1"/>
</dbReference>
<gene>
    <name evidence="3" type="primary">spoIIM</name>
    <name evidence="3" type="ORF">DS031_07380</name>
</gene>
<comment type="function">
    <text evidence="1">Required for complete septum migration and engulfment of the forespore compartment during sporulation. Required for stabilizing and recruiting of SpoIIP to the septal membrane.</text>
</comment>
<dbReference type="AlphaFoldDB" id="A0A366XWV0"/>
<dbReference type="PIRSF" id="PIRSF038973">
    <property type="entry name" value="SpoIIM"/>
    <property type="match status" value="1"/>
</dbReference>
<evidence type="ECO:0000313" key="3">
    <source>
        <dbReference type="EMBL" id="RBW70377.1"/>
    </source>
</evidence>
<dbReference type="RefSeq" id="WP_113805284.1">
    <property type="nucleotide sequence ID" value="NZ_QOCW01000005.1"/>
</dbReference>
<keyword evidence="4" id="KW-1185">Reference proteome</keyword>
<keyword evidence="1 2" id="KW-0812">Transmembrane</keyword>
<evidence type="ECO:0000256" key="1">
    <source>
        <dbReference type="PIRNR" id="PIRNR038973"/>
    </source>
</evidence>
<protein>
    <recommendedName>
        <fullName evidence="1">Stage II sporulation protein M</fullName>
    </recommendedName>
</protein>
<keyword evidence="1" id="KW-0749">Sporulation</keyword>
<feature type="transmembrane region" description="Helical" evidence="2">
    <location>
        <begin position="176"/>
        <end position="197"/>
    </location>
</feature>